<feature type="transmembrane region" description="Helical" evidence="2">
    <location>
        <begin position="2128"/>
        <end position="2147"/>
    </location>
</feature>
<evidence type="ECO:0000256" key="2">
    <source>
        <dbReference type="SAM" id="Phobius"/>
    </source>
</evidence>
<dbReference type="PANTHER" id="PTHR46967">
    <property type="entry name" value="INSULIN-LIKE GROWTH FACTOR BINDING PROTEIN,N-TERMINAL"/>
    <property type="match status" value="1"/>
</dbReference>
<reference evidence="4 5" key="1">
    <citation type="journal article" date="2023" name="Commun. Biol.">
        <title>Genome analysis of Parmales, the sister group of diatoms, reveals the evolutionary specialization of diatoms from phago-mixotrophs to photoautotrophs.</title>
        <authorList>
            <person name="Ban H."/>
            <person name="Sato S."/>
            <person name="Yoshikawa S."/>
            <person name="Yamada K."/>
            <person name="Nakamura Y."/>
            <person name="Ichinomiya M."/>
            <person name="Sato N."/>
            <person name="Blanc-Mathieu R."/>
            <person name="Endo H."/>
            <person name="Kuwata A."/>
            <person name="Ogata H."/>
        </authorList>
    </citation>
    <scope>NUCLEOTIDE SEQUENCE [LARGE SCALE GENOMIC DNA]</scope>
</reference>
<protein>
    <recommendedName>
        <fullName evidence="3">Tyrosine-protein kinase ephrin type A/B receptor-like domain-containing protein</fullName>
    </recommendedName>
</protein>
<name>A0ABQ6M5T6_9STRA</name>
<evidence type="ECO:0000313" key="4">
    <source>
        <dbReference type="EMBL" id="GMI20021.1"/>
    </source>
</evidence>
<dbReference type="InterPro" id="IPR009030">
    <property type="entry name" value="Growth_fac_rcpt_cys_sf"/>
</dbReference>
<dbReference type="InterPro" id="IPR006212">
    <property type="entry name" value="Furin_repeat"/>
</dbReference>
<dbReference type="Pfam" id="PF07699">
    <property type="entry name" value="Ephrin_rec_like"/>
    <property type="match status" value="1"/>
</dbReference>
<feature type="transmembrane region" description="Helical" evidence="2">
    <location>
        <begin position="2086"/>
        <end position="2107"/>
    </location>
</feature>
<accession>A0ABQ6M5T6</accession>
<dbReference type="EMBL" id="BRYB01001188">
    <property type="protein sequence ID" value="GMI20021.1"/>
    <property type="molecule type" value="Genomic_DNA"/>
</dbReference>
<feature type="compositionally biased region" description="Basic and acidic residues" evidence="1">
    <location>
        <begin position="45"/>
        <end position="59"/>
    </location>
</feature>
<dbReference type="SUPFAM" id="SSF57184">
    <property type="entry name" value="Growth factor receptor domain"/>
    <property type="match status" value="4"/>
</dbReference>
<evidence type="ECO:0000256" key="1">
    <source>
        <dbReference type="SAM" id="MobiDB-lite"/>
    </source>
</evidence>
<dbReference type="SUPFAM" id="SSF49899">
    <property type="entry name" value="Concanavalin A-like lectins/glucanases"/>
    <property type="match status" value="4"/>
</dbReference>
<evidence type="ECO:0000313" key="5">
    <source>
        <dbReference type="Proteomes" id="UP001165060"/>
    </source>
</evidence>
<dbReference type="Proteomes" id="UP001165060">
    <property type="component" value="Unassembled WGS sequence"/>
</dbReference>
<dbReference type="PANTHER" id="PTHR46967:SF2">
    <property type="entry name" value="SUSHI, VON WILLEBRAND FACTOR TYPE A, EGF AND PENTRAXIN DOMAIN-CONTAINING PROTEIN 1-LIKE"/>
    <property type="match status" value="1"/>
</dbReference>
<dbReference type="SMART" id="SM00261">
    <property type="entry name" value="FU"/>
    <property type="match status" value="4"/>
</dbReference>
<dbReference type="InterPro" id="IPR011641">
    <property type="entry name" value="Tyr-kin_ephrin_A/B_rcpt-like"/>
</dbReference>
<dbReference type="InterPro" id="IPR013320">
    <property type="entry name" value="ConA-like_dom_sf"/>
</dbReference>
<organism evidence="4 5">
    <name type="scientific">Tetraparma gracilis</name>
    <dbReference type="NCBI Taxonomy" id="2962635"/>
    <lineage>
        <taxon>Eukaryota</taxon>
        <taxon>Sar</taxon>
        <taxon>Stramenopiles</taxon>
        <taxon>Ochrophyta</taxon>
        <taxon>Bolidophyceae</taxon>
        <taxon>Parmales</taxon>
        <taxon>Triparmaceae</taxon>
        <taxon>Tetraparma</taxon>
    </lineage>
</organism>
<sequence length="2215" mass="229128">MSAASSLATLLQKTTVLGLLGCTAFCGNTVYNQLSFLVGNQRRHDEEQARLGREADERRKRSGNPFGASVVKAAARNSWPTASFGNVAFFPSPSFPVLVYLQGDGDAEGEVGRRAGRARRVSYDFSSCSPSSFTYPNSAALSGYPPLAVTGAACAPSGLLQLSSSSAAQTIAALTEAQLPPDSTVSLTFTAPAAAAGAGGGVLFSTSATAGEPGDVLVYYGSNNVTVARGAGGDWAEALAMPVSPPGYLLDVEVTLDLAISPASTLLVLNSRSAAGLTLSGPSIPLPAGARNLHLGCPPGGFACSLPGGLALRSLRVYGGALAAEDVAAREAVAKAGTVAFLFAGCASEAPLAAAASGWLDGVDRAGLPALVAAEPRNGGGGVCGPGEGFRLGGAGEYVAIAGAADVFEWGGDTTLELRFADAAAAAAGNVALLYAKTGSGDGFVRVYRTAENVLTVEVKNYNTIQASFSSSLPASDLDSGFATSPSHSYDFRGCSTDSAVGGVSLDSAYHTCSSSGVAISTASTLEAAITLPAYRFGGPTAVEMYFKPEADAEKESKFFVFGENTPVMDGDAIFQELSMAGTGRISSVNVEQETAALSTPILTDWVHVVCVFDDGRVTLYMNGQIVDTRSVATPSYALRSFHRVAESFAGTISFVNVYHANLPSENEIKRRYLSSSRHAWDFAGCVPDENVADKYSTFLPVIPSSFEACSPGNGLVFSSAVEDTARITPTDYTFGGAITIALRLKVSTHSLIGIHPLLEGTYTLLSFGGSTRDIVLKLETEDGSFTLTVDGLAEAPTYSFMTSAPRVDTRTFFDLVVTVTTAGQLAVYKNGQPIMTPISGFSGDQEGLPYADRQNLELGSYNFDGTLASLEIINGVALTAAEVAQQYVKRPSISFEFRDCDNDSTVTDAAGGELQVLLQSGIGGIGSTPPPDLCSEHGLTFDGAGRTGNARIDEWEWGGDITIEAYMRSSDIDEGFTLVELHDADDDGPSLGAGATINDLFRPEAIAVNNLARRPTPISWAAGDNAVTGDALVLRNANWEAKAWTHVVVSISRVDETSNRDEVVLYKNGIQLATAVAYDYRPVHALRQDNSLGVSMAGTLAFLNIWHGVTLTSEEISDLYAPYRLVPSHDFDFRGCDGSTTADSSNPSYQTFVGMTAQDVEECSIDGALVNTDSSPLVMSPPVAWGGAISVEVLVKHSNPPEGTNARTSVLWWAGDSDAEPLSLGNDGSSGKLTLTTSHLELTADKATWGDGEWSHVVAVVEGTTGRIYLNGELAAEGEGSLGETAQLAEPGFATRATQMIGNGNSGLTVAYVRAYHGGGGLNLQEVVELYENRLICGPGFYGEAEGGGGGVGCTKCTPGRYADVSGFQGDCATCPKNTYLAGEASKSPADCLQCEGDLMSQPGSPVCSACTAGRYADTASADCLECAPGRYSDDGGLGLSACLACPGGKIATASRTPACSECGTGRYTEGESEEDHDEVEDCLSCLPGKYSAAAAAAGEASCTDCDRGFYMGSAAASECLACEPGKYADTTSSTECTGCGAGRFSPLQGLTSSSDCRNCAEGSSSDAEVRTDECTVCSSGKYAPSTGLSSCAECVAGTYVAGEGAVVCEKCPRGTYSSSLAAFECTSCAEGSYNAAEGSVGCAACAGGEFLVDETKVCEVCPDGQFSNPGSTECSECDHTAGWVSKAAGAKNACVYCGPGQYADRDTHSCGTCDIGTYSIGGGDACVTCEPGSFNTEIGSSSCQTCVPGTIPSASGLGCDQCEAGKRAAWKASECATCGLGEYSSEAGAGFCERVEAGHEPNEARTAAVVCPAGKYSAAGVECLTCARGSYSGAGASSCQISAPGYMTNADRTGVVECGVDTYSIGGGDTCSDCEGGGFSPAGASGCEYCPQHTTKVLGWEGWFQGDPCVCAPSFVTDAAGECTCEAGFMLIGESCVGCEVGKYKETRGIESCKLCDAAYKHSTTLVANSTSRDACVCPGTRYMDGGSCSDKLVEGDGIEIGGMGMTLETLVVEPGWWRIANDTTDIRECPVEDACLGGNATHAYCREGHAGPYCNVCVGGYSKDVWGLCQECSVGEAEMAKTVGSFLGVLAAMLFAYKVVWARWLRKVAENNRGFVQSAQSGGKILLVLFQILGTLPSIIPAIALPDNFKESLKAIWVFKMDLFGVIPAGCITGGGFDYVDQVMVTTLLPLGIIGVSVGLGRWAGGRTKNDL</sequence>
<dbReference type="Pfam" id="PF13385">
    <property type="entry name" value="Laminin_G_3"/>
    <property type="match status" value="2"/>
</dbReference>
<dbReference type="SMART" id="SM01411">
    <property type="entry name" value="Ephrin_rec_like"/>
    <property type="match status" value="10"/>
</dbReference>
<comment type="caution">
    <text evidence="4">The sequence shown here is derived from an EMBL/GenBank/DDBJ whole genome shotgun (WGS) entry which is preliminary data.</text>
</comment>
<keyword evidence="2" id="KW-1133">Transmembrane helix</keyword>
<feature type="transmembrane region" description="Helical" evidence="2">
    <location>
        <begin position="2186"/>
        <end position="2207"/>
    </location>
</feature>
<dbReference type="Gene3D" id="2.60.120.200">
    <property type="match status" value="4"/>
</dbReference>
<feature type="region of interest" description="Disordered" evidence="1">
    <location>
        <begin position="45"/>
        <end position="64"/>
    </location>
</feature>
<feature type="non-terminal residue" evidence="4">
    <location>
        <position position="2215"/>
    </location>
</feature>
<keyword evidence="2" id="KW-0812">Transmembrane</keyword>
<keyword evidence="5" id="KW-1185">Reference proteome</keyword>
<keyword evidence="2" id="KW-0472">Membrane</keyword>
<gene>
    <name evidence="4" type="ORF">TeGR_g14573</name>
</gene>
<dbReference type="Gene3D" id="2.10.50.10">
    <property type="entry name" value="Tumor Necrosis Factor Receptor, subunit A, domain 2"/>
    <property type="match status" value="5"/>
</dbReference>
<feature type="domain" description="Tyrosine-protein kinase ephrin type A/B receptor-like" evidence="3">
    <location>
        <begin position="1599"/>
        <end position="1647"/>
    </location>
</feature>
<proteinExistence type="predicted"/>
<evidence type="ECO:0000259" key="3">
    <source>
        <dbReference type="Pfam" id="PF07699"/>
    </source>
</evidence>